<evidence type="ECO:0000313" key="2">
    <source>
        <dbReference type="Proteomes" id="UP000274131"/>
    </source>
</evidence>
<dbReference type="OrthoDB" id="5864015at2759"/>
<organism evidence="3">
    <name type="scientific">Enterobius vermicularis</name>
    <name type="common">Human pinworm</name>
    <dbReference type="NCBI Taxonomy" id="51028"/>
    <lineage>
        <taxon>Eukaryota</taxon>
        <taxon>Metazoa</taxon>
        <taxon>Ecdysozoa</taxon>
        <taxon>Nematoda</taxon>
        <taxon>Chromadorea</taxon>
        <taxon>Rhabditida</taxon>
        <taxon>Spirurina</taxon>
        <taxon>Oxyuridomorpha</taxon>
        <taxon>Oxyuroidea</taxon>
        <taxon>Oxyuridae</taxon>
        <taxon>Enterobius</taxon>
    </lineage>
</organism>
<proteinExistence type="predicted"/>
<sequence length="249" mass="29056">MSGKIRAVISRFSERLRADSEKAEEVLKNEPLVKDELLRFSNHIESKAKESIEGLELNNRNYQTAKEILSNRFATDLREFMVKVHKVVRQLKSSDDNINQGTTLMAIEKKLLQQVLIELKSDKEKRVSVNDQRESLGDTEQLLGDLERYVKIRQETDALVLKEDKKNYKQRGSEKEIHPNDQIAKKEKLKILELTWIENKDMLSLKLVEVARREQWTKRQVPNQTAKNCGSLGYLTPIFTKAMIFFRQL</sequence>
<dbReference type="AlphaFoldDB" id="A0A0N4V4F2"/>
<dbReference type="STRING" id="51028.A0A0N4V4F2"/>
<keyword evidence="2" id="KW-1185">Reference proteome</keyword>
<dbReference type="EMBL" id="UXUI01007929">
    <property type="protein sequence ID" value="VDD89934.1"/>
    <property type="molecule type" value="Genomic_DNA"/>
</dbReference>
<accession>A0A0N4V4F2</accession>
<protein>
    <submittedName>
        <fullName evidence="3">BAR domain-containing protein</fullName>
    </submittedName>
</protein>
<evidence type="ECO:0000313" key="3">
    <source>
        <dbReference type="WBParaSite" id="EVEC_0000500101-mRNA-1"/>
    </source>
</evidence>
<dbReference type="Proteomes" id="UP000274131">
    <property type="component" value="Unassembled WGS sequence"/>
</dbReference>
<dbReference type="WBParaSite" id="EVEC_0000500101-mRNA-1">
    <property type="protein sequence ID" value="EVEC_0000500101-mRNA-1"/>
    <property type="gene ID" value="EVEC_0000500101"/>
</dbReference>
<reference evidence="3" key="1">
    <citation type="submission" date="2017-02" db="UniProtKB">
        <authorList>
            <consortium name="WormBaseParasite"/>
        </authorList>
    </citation>
    <scope>IDENTIFICATION</scope>
</reference>
<gene>
    <name evidence="1" type="ORF">EVEC_LOCUS4685</name>
</gene>
<reference evidence="1 2" key="2">
    <citation type="submission" date="2018-10" db="EMBL/GenBank/DDBJ databases">
        <authorList>
            <consortium name="Pathogen Informatics"/>
        </authorList>
    </citation>
    <scope>NUCLEOTIDE SEQUENCE [LARGE SCALE GENOMIC DNA]</scope>
</reference>
<name>A0A0N4V4F2_ENTVE</name>
<evidence type="ECO:0000313" key="1">
    <source>
        <dbReference type="EMBL" id="VDD89934.1"/>
    </source>
</evidence>